<dbReference type="VEuPathDB" id="FungiDB:PHYBLDRAFT_67799"/>
<dbReference type="Proteomes" id="UP000077315">
    <property type="component" value="Unassembled WGS sequence"/>
</dbReference>
<evidence type="ECO:0000256" key="2">
    <source>
        <dbReference type="SAM" id="MobiDB-lite"/>
    </source>
</evidence>
<feature type="region of interest" description="Disordered" evidence="2">
    <location>
        <begin position="496"/>
        <end position="544"/>
    </location>
</feature>
<feature type="compositionally biased region" description="Polar residues" evidence="2">
    <location>
        <begin position="454"/>
        <end position="467"/>
    </location>
</feature>
<dbReference type="InParanoid" id="A0A167N5C7"/>
<reference evidence="4" key="1">
    <citation type="submission" date="2015-06" db="EMBL/GenBank/DDBJ databases">
        <title>Expansion of signal transduction pathways in fungi by whole-genome duplication.</title>
        <authorList>
            <consortium name="DOE Joint Genome Institute"/>
            <person name="Corrochano L.M."/>
            <person name="Kuo A."/>
            <person name="Marcet-Houben M."/>
            <person name="Polaino S."/>
            <person name="Salamov A."/>
            <person name="Villalobos J.M."/>
            <person name="Alvarez M.I."/>
            <person name="Avalos J."/>
            <person name="Benito E.P."/>
            <person name="Benoit I."/>
            <person name="Burger G."/>
            <person name="Camino L.P."/>
            <person name="Canovas D."/>
            <person name="Cerda-Olmedo E."/>
            <person name="Cheng J.-F."/>
            <person name="Dominguez A."/>
            <person name="Elias M."/>
            <person name="Eslava A.P."/>
            <person name="Glaser F."/>
            <person name="Grimwood J."/>
            <person name="Gutierrez G."/>
            <person name="Heitman J."/>
            <person name="Henrissat B."/>
            <person name="Iturriaga E.A."/>
            <person name="Lang B.F."/>
            <person name="Lavin J.L."/>
            <person name="Lee S."/>
            <person name="Li W."/>
            <person name="Lindquist E."/>
            <person name="Lopez-Garcia S."/>
            <person name="Luque E.M."/>
            <person name="Marcos A.T."/>
            <person name="Martin J."/>
            <person name="McCluskey K."/>
            <person name="Medina H.R."/>
            <person name="Miralles-Duran A."/>
            <person name="Miyazaki A."/>
            <person name="Munoz-Torres E."/>
            <person name="Oguiza J.A."/>
            <person name="Ohm R."/>
            <person name="Olmedo M."/>
            <person name="Orejas M."/>
            <person name="Ortiz-Castellanos L."/>
            <person name="Pisabarro A.G."/>
            <person name="Rodriguez-Romero J."/>
            <person name="Ruiz-Herrera J."/>
            <person name="Ruiz-Vazquez R."/>
            <person name="Sanz C."/>
            <person name="Schackwitz W."/>
            <person name="Schmutz J."/>
            <person name="Shahriari M."/>
            <person name="Shelest E."/>
            <person name="Silva-Franco F."/>
            <person name="Soanes D."/>
            <person name="Syed K."/>
            <person name="Tagua V.G."/>
            <person name="Talbot N.J."/>
            <person name="Thon M."/>
            <person name="De vries R.P."/>
            <person name="Wiebenga A."/>
            <person name="Yadav J.S."/>
            <person name="Braun E.L."/>
            <person name="Baker S."/>
            <person name="Garre V."/>
            <person name="Horwitz B."/>
            <person name="Torres-Martinez S."/>
            <person name="Idnurm A."/>
            <person name="Herrera-Estrella A."/>
            <person name="Gabaldon T."/>
            <person name="Grigoriev I.V."/>
        </authorList>
    </citation>
    <scope>NUCLEOTIDE SEQUENCE [LARGE SCALE GENOMIC DNA]</scope>
    <source>
        <strain evidence="4">NRRL 1555(-)</strain>
    </source>
</reference>
<feature type="region of interest" description="Disordered" evidence="2">
    <location>
        <begin position="584"/>
        <end position="623"/>
    </location>
</feature>
<feature type="compositionally biased region" description="Pro residues" evidence="2">
    <location>
        <begin position="498"/>
        <end position="512"/>
    </location>
</feature>
<proteinExistence type="predicted"/>
<feature type="coiled-coil region" evidence="1">
    <location>
        <begin position="317"/>
        <end position="344"/>
    </location>
</feature>
<feature type="region of interest" description="Disordered" evidence="2">
    <location>
        <begin position="454"/>
        <end position="477"/>
    </location>
</feature>
<dbReference type="STRING" id="763407.A0A167N5C7"/>
<dbReference type="AlphaFoldDB" id="A0A167N5C7"/>
<feature type="compositionally biased region" description="Polar residues" evidence="2">
    <location>
        <begin position="87"/>
        <end position="97"/>
    </location>
</feature>
<name>A0A167N5C7_PHYB8</name>
<dbReference type="RefSeq" id="XP_018293074.1">
    <property type="nucleotide sequence ID" value="XM_018441850.1"/>
</dbReference>
<keyword evidence="4" id="KW-1185">Reference proteome</keyword>
<accession>A0A167N5C7</accession>
<keyword evidence="1" id="KW-0175">Coiled coil</keyword>
<feature type="compositionally biased region" description="Low complexity" evidence="2">
    <location>
        <begin position="74"/>
        <end position="86"/>
    </location>
</feature>
<feature type="compositionally biased region" description="Polar residues" evidence="2">
    <location>
        <begin position="424"/>
        <end position="433"/>
    </location>
</feature>
<dbReference type="GeneID" id="29002756"/>
<gene>
    <name evidence="3" type="ORF">PHYBLDRAFT_67799</name>
</gene>
<protein>
    <submittedName>
        <fullName evidence="3">Uncharacterized protein</fullName>
    </submittedName>
</protein>
<sequence length="636" mass="71003">MATAESSPDSRRQSAATTSWLKQRPQNTGNPAEKQRTVDRELERIKSLAMVSSVWQKTGPEDIPVGHFVPTPSPSTSASSQNTSLSRTISCPNTNDGQPRVRRNSSLGSLNGPLYSALDKAYRSYGIEPPERVRERRISLQNTKLLTMHPGLVPATVSEGIESEFGNHTPQRVLPNQRESLAGTCELIRSTTHETINVESGSDRVLLRQTLSSIIQQTGSDIAQQTAALEAFWLDSVSASNKEVLHYRQQLAAQDKTMQNTLEQFLAEKEKESHRVRQLTELVLKQDRLIQGLEQSLELQPTLPLQVSPEAWGPAAISESRAELRVLQSEMATMKKTKMSLERAMGALEGEVEMSQGQVRMMMLVSTEIQNDFDAQTRIIQDRVLSLENQLKSKDALIFELSMNNSTKRNVTESTPREMRRRTNSNSTFGSSVISMHPYDQRQTDDDRTVDTSHFSITSSRSQSTKAVHTKRRSSANTLSTSSHISYVARWADINLPPATPPPSEPLPPLPNTEPLARPQRSFSATRPYSPPTPTTTDPKHSSVDTIAPFITQDIDQDEFDIDSVLEPPPVSVTKEIDEVYAWQASTSEHLPGTTKWMDDPESGGRRPPPSRPSSSEKTHSAFWKGMKKKWMVREK</sequence>
<feature type="region of interest" description="Disordered" evidence="2">
    <location>
        <begin position="408"/>
        <end position="433"/>
    </location>
</feature>
<organism evidence="3 4">
    <name type="scientific">Phycomyces blakesleeanus (strain ATCC 8743b / DSM 1359 / FGSC 10004 / NBRC 33097 / NRRL 1555)</name>
    <dbReference type="NCBI Taxonomy" id="763407"/>
    <lineage>
        <taxon>Eukaryota</taxon>
        <taxon>Fungi</taxon>
        <taxon>Fungi incertae sedis</taxon>
        <taxon>Mucoromycota</taxon>
        <taxon>Mucoromycotina</taxon>
        <taxon>Mucoromycetes</taxon>
        <taxon>Mucorales</taxon>
        <taxon>Phycomycetaceae</taxon>
        <taxon>Phycomyces</taxon>
    </lineage>
</organism>
<evidence type="ECO:0000313" key="3">
    <source>
        <dbReference type="EMBL" id="OAD75034.1"/>
    </source>
</evidence>
<dbReference type="OrthoDB" id="2258064at2759"/>
<feature type="compositionally biased region" description="Polar residues" evidence="2">
    <location>
        <begin position="1"/>
        <end position="30"/>
    </location>
</feature>
<feature type="region of interest" description="Disordered" evidence="2">
    <location>
        <begin position="59"/>
        <end position="108"/>
    </location>
</feature>
<evidence type="ECO:0000313" key="4">
    <source>
        <dbReference type="Proteomes" id="UP000077315"/>
    </source>
</evidence>
<evidence type="ECO:0000256" key="1">
    <source>
        <dbReference type="SAM" id="Coils"/>
    </source>
</evidence>
<feature type="region of interest" description="Disordered" evidence="2">
    <location>
        <begin position="1"/>
        <end position="41"/>
    </location>
</feature>
<dbReference type="EMBL" id="KV440978">
    <property type="protein sequence ID" value="OAD75034.1"/>
    <property type="molecule type" value="Genomic_DNA"/>
</dbReference>